<name>A0ABM1HKX8_SOLPN</name>
<proteinExistence type="predicted"/>
<dbReference type="PANTHER" id="PTHR11439">
    <property type="entry name" value="GAG-POL-RELATED RETROTRANSPOSON"/>
    <property type="match status" value="1"/>
</dbReference>
<reference evidence="2" key="2">
    <citation type="submission" date="2025-08" db="UniProtKB">
        <authorList>
            <consortium name="RefSeq"/>
        </authorList>
    </citation>
    <scope>IDENTIFICATION</scope>
</reference>
<dbReference type="RefSeq" id="XP_015086982.1">
    <property type="nucleotide sequence ID" value="XM_015231496.1"/>
</dbReference>
<dbReference type="GeneID" id="107030097"/>
<protein>
    <submittedName>
        <fullName evidence="2">Uncharacterized protein LOC107030097</fullName>
    </submittedName>
</protein>
<gene>
    <name evidence="2" type="primary">LOC107030097</name>
</gene>
<accession>A0ABM1HKX8</accession>
<evidence type="ECO:0000313" key="1">
    <source>
        <dbReference type="Proteomes" id="UP000694930"/>
    </source>
</evidence>
<sequence length="147" mass="16994">MNKKEKLTKDDGVERVQEGSNRILIGCLMYLTATMPDILNDVSVLSRFMNHSSEFHKQAAKGVLRYVKRTMDFGVKFRKCRHFKHQGFSDSDWGSSAKGRKVKLQGIILFLALDAYLGLRKNKRFLLNQLQRLNAMLLRLRSIKVYG</sequence>
<dbReference type="PANTHER" id="PTHR11439:SF503">
    <property type="entry name" value="CYSTEINE-RICH RLK (RECEPTOR-LIKE PROTEIN KINASE) 8"/>
    <property type="match status" value="1"/>
</dbReference>
<dbReference type="Proteomes" id="UP000694930">
    <property type="component" value="Chromosome 9"/>
</dbReference>
<organism evidence="1 2">
    <name type="scientific">Solanum pennellii</name>
    <name type="common">Tomato</name>
    <name type="synonym">Lycopersicon pennellii</name>
    <dbReference type="NCBI Taxonomy" id="28526"/>
    <lineage>
        <taxon>Eukaryota</taxon>
        <taxon>Viridiplantae</taxon>
        <taxon>Streptophyta</taxon>
        <taxon>Embryophyta</taxon>
        <taxon>Tracheophyta</taxon>
        <taxon>Spermatophyta</taxon>
        <taxon>Magnoliopsida</taxon>
        <taxon>eudicotyledons</taxon>
        <taxon>Gunneridae</taxon>
        <taxon>Pentapetalae</taxon>
        <taxon>asterids</taxon>
        <taxon>lamiids</taxon>
        <taxon>Solanales</taxon>
        <taxon>Solanaceae</taxon>
        <taxon>Solanoideae</taxon>
        <taxon>Solaneae</taxon>
        <taxon>Solanum</taxon>
        <taxon>Solanum subgen. Lycopersicon</taxon>
    </lineage>
</organism>
<evidence type="ECO:0000313" key="2">
    <source>
        <dbReference type="RefSeq" id="XP_015086982.1"/>
    </source>
</evidence>
<keyword evidence="1" id="KW-1185">Reference proteome</keyword>
<reference evidence="1" key="1">
    <citation type="journal article" date="2014" name="Nat. Genet.">
        <title>The genome of the stress-tolerant wild tomato species Solanum pennellii.</title>
        <authorList>
            <person name="Bolger A."/>
            <person name="Scossa F."/>
            <person name="Bolger M.E."/>
            <person name="Lanz C."/>
            <person name="Maumus F."/>
            <person name="Tohge T."/>
            <person name="Quesneville H."/>
            <person name="Alseekh S."/>
            <person name="Sorensen I."/>
            <person name="Lichtenstein G."/>
            <person name="Fich E.A."/>
            <person name="Conte M."/>
            <person name="Keller H."/>
            <person name="Schneeberger K."/>
            <person name="Schwacke R."/>
            <person name="Ofner I."/>
            <person name="Vrebalov J."/>
            <person name="Xu Y."/>
            <person name="Osorio S."/>
            <person name="Aflitos S.A."/>
            <person name="Schijlen E."/>
            <person name="Jimenez-Gomez J.M."/>
            <person name="Ryngajllo M."/>
            <person name="Kimura S."/>
            <person name="Kumar R."/>
            <person name="Koenig D."/>
            <person name="Headland L.R."/>
            <person name="Maloof J.N."/>
            <person name="Sinha N."/>
            <person name="van Ham R.C."/>
            <person name="Lankhorst R.K."/>
            <person name="Mao L."/>
            <person name="Vogel A."/>
            <person name="Arsova B."/>
            <person name="Panstruga R."/>
            <person name="Fei Z."/>
            <person name="Rose J.K."/>
            <person name="Zamir D."/>
            <person name="Carrari F."/>
            <person name="Giovannoni J.J."/>
            <person name="Weigel D."/>
            <person name="Usadel B."/>
            <person name="Fernie A.R."/>
        </authorList>
    </citation>
    <scope>NUCLEOTIDE SEQUENCE [LARGE SCALE GENOMIC DNA]</scope>
    <source>
        <strain evidence="1">cv. LA0716</strain>
    </source>
</reference>